<dbReference type="RefSeq" id="WP_350284029.1">
    <property type="nucleotide sequence ID" value="NZ_AP018448.1"/>
</dbReference>
<gene>
    <name evidence="2" type="ORF">SGFS_064710</name>
</gene>
<evidence type="ECO:0000313" key="3">
    <source>
        <dbReference type="Proteomes" id="UP001321542"/>
    </source>
</evidence>
<evidence type="ECO:0000313" key="2">
    <source>
        <dbReference type="EMBL" id="BBC35177.1"/>
    </source>
</evidence>
<reference evidence="2 3" key="1">
    <citation type="journal article" date="2010" name="ChemBioChem">
        <title>Cloning and characterization of the biosynthetic gene cluster of 16-membered macrolide antibiotic FD-891: involvement of a dual functional cytochrome P450 monooxygenase catalyzing epoxidation and hydroxylation.</title>
        <authorList>
            <person name="Kudo F."/>
            <person name="Motegi A."/>
            <person name="Mizoue K."/>
            <person name="Eguchi T."/>
        </authorList>
    </citation>
    <scope>NUCLEOTIDE SEQUENCE [LARGE SCALE GENOMIC DNA]</scope>
    <source>
        <strain evidence="2 3">A-8890</strain>
    </source>
</reference>
<dbReference type="PANTHER" id="PTHR43441">
    <property type="entry name" value="RIBOSOMAL-PROTEIN-SERINE ACETYLTRANSFERASE"/>
    <property type="match status" value="1"/>
</dbReference>
<dbReference type="Proteomes" id="UP001321542">
    <property type="component" value="Chromosome"/>
</dbReference>
<protein>
    <recommendedName>
        <fullName evidence="1">N-acetyltransferase domain-containing protein</fullName>
    </recommendedName>
</protein>
<dbReference type="SUPFAM" id="SSF55729">
    <property type="entry name" value="Acyl-CoA N-acyltransferases (Nat)"/>
    <property type="match status" value="1"/>
</dbReference>
<dbReference type="PROSITE" id="PS51186">
    <property type="entry name" value="GNAT"/>
    <property type="match status" value="1"/>
</dbReference>
<proteinExistence type="predicted"/>
<accession>A0ABM7FFK6</accession>
<organism evidence="2 3">
    <name type="scientific">Streptomyces graminofaciens</name>
    <dbReference type="NCBI Taxonomy" id="68212"/>
    <lineage>
        <taxon>Bacteria</taxon>
        <taxon>Bacillati</taxon>
        <taxon>Actinomycetota</taxon>
        <taxon>Actinomycetes</taxon>
        <taxon>Kitasatosporales</taxon>
        <taxon>Streptomycetaceae</taxon>
        <taxon>Streptomyces</taxon>
    </lineage>
</organism>
<evidence type="ECO:0000259" key="1">
    <source>
        <dbReference type="PROSITE" id="PS51186"/>
    </source>
</evidence>
<dbReference type="Gene3D" id="3.40.630.30">
    <property type="match status" value="1"/>
</dbReference>
<keyword evidence="3" id="KW-1185">Reference proteome</keyword>
<reference evidence="2 3" key="2">
    <citation type="journal article" date="2023" name="ChemBioChem">
        <title>Acyltransferase Domain Exchange between Two Independent Type I Polyketide Synthases in the Same Producer Strain of Macrolide Antibiotics.</title>
        <authorList>
            <person name="Kudo F."/>
            <person name="Kishikawa K."/>
            <person name="Tsuboi K."/>
            <person name="Kido T."/>
            <person name="Usui T."/>
            <person name="Hashimoto J."/>
            <person name="Shin-Ya K."/>
            <person name="Miyanaga A."/>
            <person name="Eguchi T."/>
        </authorList>
    </citation>
    <scope>NUCLEOTIDE SEQUENCE [LARGE SCALE GENOMIC DNA]</scope>
    <source>
        <strain evidence="2 3">A-8890</strain>
    </source>
</reference>
<dbReference type="InterPro" id="IPR016181">
    <property type="entry name" value="Acyl_CoA_acyltransferase"/>
</dbReference>
<dbReference type="InterPro" id="IPR051908">
    <property type="entry name" value="Ribosomal_N-acetyltransferase"/>
</dbReference>
<feature type="domain" description="N-acetyltransferase" evidence="1">
    <location>
        <begin position="16"/>
        <end position="185"/>
    </location>
</feature>
<dbReference type="Pfam" id="PF13302">
    <property type="entry name" value="Acetyltransf_3"/>
    <property type="match status" value="1"/>
</dbReference>
<dbReference type="InterPro" id="IPR000182">
    <property type="entry name" value="GNAT_dom"/>
</dbReference>
<dbReference type="EMBL" id="AP018448">
    <property type="protein sequence ID" value="BBC35177.1"/>
    <property type="molecule type" value="Genomic_DNA"/>
</dbReference>
<dbReference type="PANTHER" id="PTHR43441:SF10">
    <property type="entry name" value="ACETYLTRANSFERASE"/>
    <property type="match status" value="1"/>
</dbReference>
<sequence>MTVRLSAAATPTAPALTLRPWRPDDAAALVVAHRDPGMRRWLVTHLDSEDDARRWVDEQSEGWASRTRLGFAVLEGAGRPVGHVVVKVVESSGGVAEVGYWTSAEVRGRGVAPRALDAVSAWALGGQGLLPLARLELFHASGNLASCRVAEKSRYVLHSVLPAQPPHFRTEGHLHVRRSAVVRRY</sequence>
<name>A0ABM7FFK6_9ACTN</name>